<keyword evidence="6" id="KW-0812">Transmembrane</keyword>
<evidence type="ECO:0000256" key="2">
    <source>
        <dbReference type="ARBA" id="ARBA00022525"/>
    </source>
</evidence>
<evidence type="ECO:0000313" key="8">
    <source>
        <dbReference type="EMBL" id="GFH43243.1"/>
    </source>
</evidence>
<evidence type="ECO:0000313" key="9">
    <source>
        <dbReference type="Proteomes" id="UP000480303"/>
    </source>
</evidence>
<gene>
    <name evidence="8" type="ORF">Hs30E_17940</name>
</gene>
<proteinExistence type="predicted"/>
<evidence type="ECO:0000256" key="5">
    <source>
        <dbReference type="SAM" id="Coils"/>
    </source>
</evidence>
<evidence type="ECO:0000256" key="3">
    <source>
        <dbReference type="ARBA" id="ARBA00022729"/>
    </source>
</evidence>
<dbReference type="RefSeq" id="WP_172209681.1">
    <property type="nucleotide sequence ID" value="NZ_BLLI01000068.1"/>
</dbReference>
<keyword evidence="9" id="KW-1185">Reference proteome</keyword>
<keyword evidence="4" id="KW-0572">Peptidoglycan-anchor</keyword>
<dbReference type="Proteomes" id="UP000480303">
    <property type="component" value="Unassembled WGS sequence"/>
</dbReference>
<dbReference type="EMBL" id="BLLI01000068">
    <property type="protein sequence ID" value="GFH43243.1"/>
    <property type="molecule type" value="Genomic_DNA"/>
</dbReference>
<dbReference type="InterPro" id="IPR019931">
    <property type="entry name" value="LPXTG_anchor"/>
</dbReference>
<keyword evidence="5" id="KW-0175">Coiled coil</keyword>
<keyword evidence="1" id="KW-0134">Cell wall</keyword>
<protein>
    <recommendedName>
        <fullName evidence="7">Gram-positive cocci surface proteins LPxTG domain-containing protein</fullName>
    </recommendedName>
</protein>
<feature type="transmembrane region" description="Helical" evidence="6">
    <location>
        <begin position="553"/>
        <end position="574"/>
    </location>
</feature>
<dbReference type="Pfam" id="PF00746">
    <property type="entry name" value="Gram_pos_anchor"/>
    <property type="match status" value="1"/>
</dbReference>
<dbReference type="SUPFAM" id="SSF57997">
    <property type="entry name" value="Tropomyosin"/>
    <property type="match status" value="1"/>
</dbReference>
<feature type="coiled-coil region" evidence="5">
    <location>
        <begin position="403"/>
        <end position="458"/>
    </location>
</feature>
<reference evidence="8 9" key="1">
    <citation type="submission" date="2020-02" db="EMBL/GenBank/DDBJ databases">
        <title>Draft genome sequence of Lactococcus sp. Hs30E4-3.</title>
        <authorList>
            <person name="Noda S."/>
            <person name="Yuki M."/>
            <person name="Ohkuma M."/>
        </authorList>
    </citation>
    <scope>NUCLEOTIDE SEQUENCE [LARGE SCALE GENOMIC DNA]</scope>
    <source>
        <strain evidence="8 9">Hs30E4-3</strain>
    </source>
</reference>
<comment type="caution">
    <text evidence="8">The sequence shown here is derived from an EMBL/GenBank/DDBJ whole genome shotgun (WGS) entry which is preliminary data.</text>
</comment>
<feature type="coiled-coil region" evidence="5">
    <location>
        <begin position="299"/>
        <end position="347"/>
    </location>
</feature>
<dbReference type="AlphaFoldDB" id="A0A6A0BEW8"/>
<dbReference type="InterPro" id="IPR027607">
    <property type="entry name" value="Surf_Exclu_SEC10/PgrA"/>
</dbReference>
<keyword evidence="6" id="KW-1133">Transmembrane helix</keyword>
<name>A0A6A0BEW8_9LACT</name>
<accession>A0A6A0BEW8</accession>
<keyword evidence="2" id="KW-0964">Secreted</keyword>
<organism evidence="8 9">
    <name type="scientific">Pseudolactococcus hodotermopsidis</name>
    <dbReference type="NCBI Taxonomy" id="2709157"/>
    <lineage>
        <taxon>Bacteria</taxon>
        <taxon>Bacillati</taxon>
        <taxon>Bacillota</taxon>
        <taxon>Bacilli</taxon>
        <taxon>Lactobacillales</taxon>
        <taxon>Streptococcaceae</taxon>
        <taxon>Pseudolactococcus</taxon>
    </lineage>
</organism>
<sequence>MIWQLPNDTLVVAAKAVADAEVAFDKANDSQEKAQEEVNATKVVVDEAVTSVKAAADTLAAAQKELADTPKKTSDISVDFDGKVPESVYNPDYEAKASKGENAYGNVHDNGSTYTYPEFIYDSKGDNSDVLGKNLTDEQQLALSTYGLYLINDLRERAGLPPYKMTQGNLNAIDEEMAYRKTLADYNNHVVLWQKDKKNPYQESGQNMGPNWYKASTMNEAKTSLANIISAMMYADYNTNPDISWGHRNNMLSTTNTNFASYYLEGSYTQDFFRGDSGDSTSVLETFDNPDYSKAVANVESATKAKVVAENALKVAQEKLTATQKTLENANKNVVDTIKASETAENDLASAETAVAVAKAANTVAQNDLSKAKTALIEATNKSNTLVSDDKVKDDLVVAQADLKAAQVALAKSEAMLAEAEADLAYVSEIKGFYAKDIANAKAKIEAAEAILAPLQSEFDDLTAARDLATLKRVAAYEPYQDLLDAAMIAQTNHYEALRALDNYKAPEESKAPVIDETGTNKQDTVPVSATYNKAPVTNKAKVLPDASTKESAYLTVIGAIMLAGMTVGTISLVDLKKNY</sequence>
<evidence type="ECO:0000256" key="6">
    <source>
        <dbReference type="SAM" id="Phobius"/>
    </source>
</evidence>
<keyword evidence="6" id="KW-0472">Membrane</keyword>
<evidence type="ECO:0000259" key="7">
    <source>
        <dbReference type="Pfam" id="PF00746"/>
    </source>
</evidence>
<dbReference type="NCBIfam" id="TIGR04320">
    <property type="entry name" value="Surf_Exclu_PgrA"/>
    <property type="match status" value="1"/>
</dbReference>
<keyword evidence="3" id="KW-0732">Signal</keyword>
<feature type="domain" description="Gram-positive cocci surface proteins LPxTG" evidence="7">
    <location>
        <begin position="536"/>
        <end position="568"/>
    </location>
</feature>
<evidence type="ECO:0000256" key="1">
    <source>
        <dbReference type="ARBA" id="ARBA00022512"/>
    </source>
</evidence>
<evidence type="ECO:0000256" key="4">
    <source>
        <dbReference type="ARBA" id="ARBA00023088"/>
    </source>
</evidence>